<dbReference type="Pfam" id="PF08002">
    <property type="entry name" value="DUF1697"/>
    <property type="match status" value="1"/>
</dbReference>
<dbReference type="Proteomes" id="UP000011676">
    <property type="component" value="Unassembled WGS sequence"/>
</dbReference>
<dbReference type="InterPro" id="IPR012545">
    <property type="entry name" value="DUF1697"/>
</dbReference>
<dbReference type="GeneID" id="93860610"/>
<reference evidence="1 2" key="1">
    <citation type="journal article" date="2013" name="Mol. Biol. Evol.">
        <title>Evolutionary and population genomics of the cavity causing bacteria Streptococcus mutans.</title>
        <authorList>
            <person name="Cornejo O.E."/>
            <person name="Lefebure T."/>
            <person name="Pavinski Bitar P.D."/>
            <person name="Lang P."/>
            <person name="Richards V.P."/>
            <person name="Eilertson K."/>
            <person name="Do T."/>
            <person name="Beighton D."/>
            <person name="Zeng L."/>
            <person name="Ahn S.J."/>
            <person name="Burne R.A."/>
            <person name="Siepel A."/>
            <person name="Bustamante C.D."/>
            <person name="Stanhope M.J."/>
        </authorList>
    </citation>
    <scope>NUCLEOTIDE SEQUENCE [LARGE SCALE GENOMIC DNA]</scope>
    <source>
        <strain evidence="1 2">SM6</strain>
    </source>
</reference>
<proteinExistence type="predicted"/>
<organism evidence="1 2">
    <name type="scientific">Streptococcus mutans SM6</name>
    <dbReference type="NCBI Taxonomy" id="857119"/>
    <lineage>
        <taxon>Bacteria</taxon>
        <taxon>Bacillati</taxon>
        <taxon>Bacillota</taxon>
        <taxon>Bacilli</taxon>
        <taxon>Lactobacillales</taxon>
        <taxon>Streptococcaceae</taxon>
        <taxon>Streptococcus</taxon>
    </lineage>
</organism>
<sequence length="59" mass="6856">MAYLRGILEFTGLQSVQTYIQSGNIICETDLSDEKFNQLIHDTIKIKPNWCRLLRSNLL</sequence>
<dbReference type="EMBL" id="AHSR01000005">
    <property type="protein sequence ID" value="EMC25433.1"/>
    <property type="molecule type" value="Genomic_DNA"/>
</dbReference>
<protein>
    <recommendedName>
        <fullName evidence="3">DUF1697 domain-containing protein</fullName>
    </recommendedName>
</protein>
<dbReference type="RefSeq" id="WP_002264894.1">
    <property type="nucleotide sequence ID" value="NZ_AHSR01000005.1"/>
</dbReference>
<dbReference type="AlphaFoldDB" id="A0A829BT68"/>
<dbReference type="Gene3D" id="3.30.70.1280">
    <property type="entry name" value="SP0830-like domains"/>
    <property type="match status" value="1"/>
</dbReference>
<accession>A0A829BT68</accession>
<dbReference type="SUPFAM" id="SSF160379">
    <property type="entry name" value="SP0830-like"/>
    <property type="match status" value="1"/>
</dbReference>
<evidence type="ECO:0000313" key="2">
    <source>
        <dbReference type="Proteomes" id="UP000011676"/>
    </source>
</evidence>
<name>A0A829BT68_STRMG</name>
<evidence type="ECO:0008006" key="3">
    <source>
        <dbReference type="Google" id="ProtNLM"/>
    </source>
</evidence>
<gene>
    <name evidence="1" type="ORF">SMU82_01557</name>
</gene>
<comment type="caution">
    <text evidence="1">The sequence shown here is derived from an EMBL/GenBank/DDBJ whole genome shotgun (WGS) entry which is preliminary data.</text>
</comment>
<evidence type="ECO:0000313" key="1">
    <source>
        <dbReference type="EMBL" id="EMC25433.1"/>
    </source>
</evidence>